<dbReference type="Proteomes" id="UP000332933">
    <property type="component" value="Unassembled WGS sequence"/>
</dbReference>
<dbReference type="OrthoDB" id="65166at2759"/>
<sequence length="580" mass="63177">MKSIVQRLSPSKSRSTKRLSTTSVAGTIAFSSGAMEITPVGDVSVELLSDRLVVQDSHQANLKGLFFTEIRDIEWNYADAWVKFSLHSDSVLIVALATLSEFEECLMSVLHDAKLAPVVAYTGVFAGAKQPRILQQRRATLVPAAATPRPKVPLAKRRELLMADRPPPTTEPTRETLAWEYIRDGTMTFAVTSSSSSSSVIFVDTHVTIHGGENATSRVVPYDVIQSCVRRALTVNVTLVKGELITLSCAVAHHLCHVFWFYMNRVQLVPGSYYGRPVYKPTVDDARSVMGAVSTTSPSSSPPVAVTSTLQHQGPLSKTASEGFHLTQSWKKKHACLYDTPLGGYFCYFDSGAAADRKDKKDAKTIDLSSVLCLRPHSAINDAPKFAFDIVTLYRTWSFCAADAADLAHWLHVLGDFVDRSAAIAPDVPLACDVRLAHAPASAATSRDMDCHLSVSAHGVSLSSTLSWYYTDIHKWSLVLQPTPSLYLSCFVDDQCLAAGDFLFQTKNAPALCQAIEFHVAKCLAKVDVLHAAATSPASPFHPSPPPIPPQSRLRHATIVKLPPPPPMQSFRRVLVPAVS</sequence>
<name>A0A485LCZ5_9STRA</name>
<dbReference type="EMBL" id="CAADRA010006503">
    <property type="protein sequence ID" value="VFT95992.1"/>
    <property type="molecule type" value="Genomic_DNA"/>
</dbReference>
<dbReference type="AlphaFoldDB" id="A0A485LCZ5"/>
<dbReference type="SMART" id="SM00233">
    <property type="entry name" value="PH"/>
    <property type="match status" value="1"/>
</dbReference>
<proteinExistence type="predicted"/>
<dbReference type="Pfam" id="PF00169">
    <property type="entry name" value="PH"/>
    <property type="match status" value="1"/>
</dbReference>
<evidence type="ECO:0000313" key="3">
    <source>
        <dbReference type="EMBL" id="VFT95992.1"/>
    </source>
</evidence>
<dbReference type="PROSITE" id="PS50003">
    <property type="entry name" value="PH_DOMAIN"/>
    <property type="match status" value="1"/>
</dbReference>
<dbReference type="EMBL" id="VJMH01006482">
    <property type="protein sequence ID" value="KAF0689260.1"/>
    <property type="molecule type" value="Genomic_DNA"/>
</dbReference>
<reference evidence="3 4" key="1">
    <citation type="submission" date="2019-03" db="EMBL/GenBank/DDBJ databases">
        <authorList>
            <person name="Gaulin E."/>
            <person name="Dumas B."/>
        </authorList>
    </citation>
    <scope>NUCLEOTIDE SEQUENCE [LARGE SCALE GENOMIC DNA]</scope>
    <source>
        <strain evidence="3">CBS 568.67</strain>
    </source>
</reference>
<keyword evidence="4" id="KW-1185">Reference proteome</keyword>
<dbReference type="SUPFAM" id="SSF50729">
    <property type="entry name" value="PH domain-like"/>
    <property type="match status" value="1"/>
</dbReference>
<evidence type="ECO:0000259" key="1">
    <source>
        <dbReference type="PROSITE" id="PS50003"/>
    </source>
</evidence>
<reference evidence="2" key="2">
    <citation type="submission" date="2019-06" db="EMBL/GenBank/DDBJ databases">
        <title>Genomics analysis of Aphanomyces spp. identifies a new class of oomycete effector associated with host adaptation.</title>
        <authorList>
            <person name="Gaulin E."/>
        </authorList>
    </citation>
    <scope>NUCLEOTIDE SEQUENCE</scope>
    <source>
        <strain evidence="2">CBS 578.67</strain>
    </source>
</reference>
<organism evidence="3 4">
    <name type="scientific">Aphanomyces stellatus</name>
    <dbReference type="NCBI Taxonomy" id="120398"/>
    <lineage>
        <taxon>Eukaryota</taxon>
        <taxon>Sar</taxon>
        <taxon>Stramenopiles</taxon>
        <taxon>Oomycota</taxon>
        <taxon>Saprolegniomycetes</taxon>
        <taxon>Saprolegniales</taxon>
        <taxon>Verrucalvaceae</taxon>
        <taxon>Aphanomyces</taxon>
    </lineage>
</organism>
<protein>
    <submittedName>
        <fullName evidence="3">Aste57867_19272 protein</fullName>
    </submittedName>
</protein>
<evidence type="ECO:0000313" key="2">
    <source>
        <dbReference type="EMBL" id="KAF0689260.1"/>
    </source>
</evidence>
<evidence type="ECO:0000313" key="4">
    <source>
        <dbReference type="Proteomes" id="UP000332933"/>
    </source>
</evidence>
<dbReference type="InterPro" id="IPR001849">
    <property type="entry name" value="PH_domain"/>
</dbReference>
<dbReference type="Gene3D" id="2.30.29.30">
    <property type="entry name" value="Pleckstrin-homology domain (PH domain)/Phosphotyrosine-binding domain (PTB)"/>
    <property type="match status" value="1"/>
</dbReference>
<gene>
    <name evidence="3" type="primary">Aste57867_19272</name>
    <name evidence="2" type="ORF">As57867_019208</name>
    <name evidence="3" type="ORF">ASTE57867_19272</name>
</gene>
<dbReference type="InterPro" id="IPR011993">
    <property type="entry name" value="PH-like_dom_sf"/>
</dbReference>
<accession>A0A485LCZ5</accession>
<feature type="domain" description="PH" evidence="1">
    <location>
        <begin position="309"/>
        <end position="419"/>
    </location>
</feature>